<reference evidence="3 4" key="2">
    <citation type="submission" date="2018-03" db="EMBL/GenBank/DDBJ databases">
        <authorList>
            <person name="Keele B.F."/>
        </authorList>
    </citation>
    <scope>NUCLEOTIDE SEQUENCE [LARGE SCALE GENOMIC DNA]</scope>
    <source>
        <strain evidence="3 4">D13</strain>
    </source>
</reference>
<keyword evidence="4" id="KW-1185">Reference proteome</keyword>
<protein>
    <recommendedName>
        <fullName evidence="5">General secretion pathway protein GspL</fullName>
    </recommendedName>
</protein>
<organism evidence="3 4">
    <name type="scientific">Ahniella affigens</name>
    <dbReference type="NCBI Taxonomy" id="2021234"/>
    <lineage>
        <taxon>Bacteria</taxon>
        <taxon>Pseudomonadati</taxon>
        <taxon>Pseudomonadota</taxon>
        <taxon>Gammaproteobacteria</taxon>
        <taxon>Lysobacterales</taxon>
        <taxon>Rhodanobacteraceae</taxon>
        <taxon>Ahniella</taxon>
    </lineage>
</organism>
<evidence type="ECO:0000313" key="3">
    <source>
        <dbReference type="EMBL" id="AVP99698.1"/>
    </source>
</evidence>
<dbReference type="Proteomes" id="UP000241074">
    <property type="component" value="Chromosome"/>
</dbReference>
<dbReference type="PANTHER" id="PTHR40278">
    <property type="entry name" value="DNA UTILIZATION PROTEIN HOFN"/>
    <property type="match status" value="1"/>
</dbReference>
<name>A0A2P1PXX6_9GAMM</name>
<evidence type="ECO:0000313" key="4">
    <source>
        <dbReference type="Proteomes" id="UP000241074"/>
    </source>
</evidence>
<reference evidence="3 4" key="1">
    <citation type="submission" date="2018-03" db="EMBL/GenBank/DDBJ databases">
        <title>Ahniella affigens gen. nov., sp. nov., a gammaproteobacterium isolated from sandy soil near a stream.</title>
        <authorList>
            <person name="Ko Y."/>
            <person name="Kim J.-H."/>
        </authorList>
    </citation>
    <scope>NUCLEOTIDE SEQUENCE [LARGE SCALE GENOMIC DNA]</scope>
    <source>
        <strain evidence="3 4">D13</strain>
    </source>
</reference>
<evidence type="ECO:0000256" key="2">
    <source>
        <dbReference type="SAM" id="MobiDB-lite"/>
    </source>
</evidence>
<feature type="region of interest" description="Disordered" evidence="2">
    <location>
        <begin position="362"/>
        <end position="390"/>
    </location>
</feature>
<dbReference type="Pfam" id="PF05137">
    <property type="entry name" value="PilN"/>
    <property type="match status" value="1"/>
</dbReference>
<proteinExistence type="predicted"/>
<dbReference type="Gene3D" id="3.30.1490.300">
    <property type="match status" value="1"/>
</dbReference>
<feature type="coiled-coil region" evidence="1">
    <location>
        <begin position="232"/>
        <end position="266"/>
    </location>
</feature>
<dbReference type="InterPro" id="IPR043129">
    <property type="entry name" value="ATPase_NBD"/>
</dbReference>
<dbReference type="AlphaFoldDB" id="A0A2P1PXX6"/>
<feature type="compositionally biased region" description="Basic and acidic residues" evidence="2">
    <location>
        <begin position="362"/>
        <end position="383"/>
    </location>
</feature>
<dbReference type="InterPro" id="IPR052534">
    <property type="entry name" value="Extracell_DNA_Util/SecSys_Comp"/>
</dbReference>
<accession>A0A2P1PXX6</accession>
<dbReference type="InterPro" id="IPR007813">
    <property type="entry name" value="PilN"/>
</dbReference>
<dbReference type="KEGG" id="xba:C7S18_22090"/>
<dbReference type="EMBL" id="CP027860">
    <property type="protein sequence ID" value="AVP99698.1"/>
    <property type="molecule type" value="Genomic_DNA"/>
</dbReference>
<keyword evidence="1" id="KW-0175">Coiled coil</keyword>
<dbReference type="SUPFAM" id="SSF53067">
    <property type="entry name" value="Actin-like ATPase domain"/>
    <property type="match status" value="1"/>
</dbReference>
<sequence>MAIWLSAYRNSQLHRFLNWWGKELLALVPARLLHLFSEQRDEMRLFQRQGMWRIERLHAGQVVDSLDVPADADQQARLDLLRGFVLKSAGKADLVLTLPERQVLRRRVNLPLAAEENLAQVLAFELDRQTPFKADQVWMDYRTLKRDTSAKQLLLEVLMVPKSVAEPLLAQFSGGDLRFAAADGQVSEAGRAGFNLLPRDQRAKRSYLEQLLNVGLGLLCLGLLWGVMEASLSNREAALVSLQEKVDAVRKEAQATTKLRDELEDAVDGANFLDIKKRAMPITVDVLKDVTIRLPDDTSLSRFQITRGEVQLQGQSDNAAGLIPVLQKSTMIESPAISGAITPGAQNKKEMFLIMARAKLDPKAVEQDAREKNKSRNPRERSGGNRGNNA</sequence>
<evidence type="ECO:0008006" key="5">
    <source>
        <dbReference type="Google" id="ProtNLM"/>
    </source>
</evidence>
<evidence type="ECO:0000256" key="1">
    <source>
        <dbReference type="SAM" id="Coils"/>
    </source>
</evidence>
<dbReference type="PANTHER" id="PTHR40278:SF1">
    <property type="entry name" value="DNA UTILIZATION PROTEIN HOFN"/>
    <property type="match status" value="1"/>
</dbReference>
<gene>
    <name evidence="3" type="ORF">C7S18_22090</name>
</gene>